<keyword evidence="7" id="KW-1185">Reference proteome</keyword>
<dbReference type="PROSITE" id="PS50042">
    <property type="entry name" value="CNMP_BINDING_3"/>
    <property type="match status" value="1"/>
</dbReference>
<protein>
    <submittedName>
        <fullName evidence="6">Crp/Fnr family transcriptional regulator</fullName>
    </submittedName>
</protein>
<dbReference type="Pfam" id="PF00027">
    <property type="entry name" value="cNMP_binding"/>
    <property type="match status" value="1"/>
</dbReference>
<dbReference type="Gene3D" id="2.60.120.10">
    <property type="entry name" value="Jelly Rolls"/>
    <property type="match status" value="1"/>
</dbReference>
<reference evidence="6 7" key="1">
    <citation type="submission" date="2019-04" db="EMBL/GenBank/DDBJ databases">
        <title>Draft genome sequence of Youngimonas vesicularis.</title>
        <authorList>
            <person name="Hameed A."/>
        </authorList>
    </citation>
    <scope>NUCLEOTIDE SEQUENCE [LARGE SCALE GENOMIC DNA]</scope>
    <source>
        <strain evidence="6 7">CC-AMW-E</strain>
    </source>
</reference>
<dbReference type="GO" id="GO:0005829">
    <property type="term" value="C:cytosol"/>
    <property type="evidence" value="ECO:0007669"/>
    <property type="project" value="TreeGrafter"/>
</dbReference>
<dbReference type="PANTHER" id="PTHR24567:SF74">
    <property type="entry name" value="HTH-TYPE TRANSCRIPTIONAL REGULATOR ARCR"/>
    <property type="match status" value="1"/>
</dbReference>
<gene>
    <name evidence="6" type="ORF">E7681_14255</name>
</gene>
<dbReference type="InterPro" id="IPR000595">
    <property type="entry name" value="cNMP-bd_dom"/>
</dbReference>
<dbReference type="GO" id="GO:0003677">
    <property type="term" value="F:DNA binding"/>
    <property type="evidence" value="ECO:0007669"/>
    <property type="project" value="UniProtKB-KW"/>
</dbReference>
<dbReference type="InterPro" id="IPR036388">
    <property type="entry name" value="WH-like_DNA-bd_sf"/>
</dbReference>
<dbReference type="PANTHER" id="PTHR24567">
    <property type="entry name" value="CRP FAMILY TRANSCRIPTIONAL REGULATORY PROTEIN"/>
    <property type="match status" value="1"/>
</dbReference>
<dbReference type="InterPro" id="IPR014710">
    <property type="entry name" value="RmlC-like_jellyroll"/>
</dbReference>
<keyword evidence="3" id="KW-0804">Transcription</keyword>
<dbReference type="InterPro" id="IPR036390">
    <property type="entry name" value="WH_DNA-bd_sf"/>
</dbReference>
<dbReference type="SMART" id="SM00100">
    <property type="entry name" value="cNMP"/>
    <property type="match status" value="1"/>
</dbReference>
<feature type="domain" description="Cyclic nucleotide-binding" evidence="4">
    <location>
        <begin position="59"/>
        <end position="179"/>
    </location>
</feature>
<evidence type="ECO:0000256" key="3">
    <source>
        <dbReference type="ARBA" id="ARBA00023163"/>
    </source>
</evidence>
<comment type="caution">
    <text evidence="6">The sequence shown here is derived from an EMBL/GenBank/DDBJ whole genome shotgun (WGS) entry which is preliminary data.</text>
</comment>
<evidence type="ECO:0000313" key="7">
    <source>
        <dbReference type="Proteomes" id="UP000306113"/>
    </source>
</evidence>
<accession>A0A4S3M6L7</accession>
<dbReference type="Pfam" id="PF13545">
    <property type="entry name" value="HTH_Crp_2"/>
    <property type="match status" value="1"/>
</dbReference>
<dbReference type="Gene3D" id="1.10.10.10">
    <property type="entry name" value="Winged helix-like DNA-binding domain superfamily/Winged helix DNA-binding domain"/>
    <property type="match status" value="1"/>
</dbReference>
<dbReference type="EMBL" id="SSMD01000007">
    <property type="protein sequence ID" value="THD72587.1"/>
    <property type="molecule type" value="Genomic_DNA"/>
</dbReference>
<evidence type="ECO:0000256" key="2">
    <source>
        <dbReference type="ARBA" id="ARBA00023125"/>
    </source>
</evidence>
<evidence type="ECO:0000259" key="4">
    <source>
        <dbReference type="PROSITE" id="PS50042"/>
    </source>
</evidence>
<evidence type="ECO:0000256" key="1">
    <source>
        <dbReference type="ARBA" id="ARBA00023015"/>
    </source>
</evidence>
<dbReference type="Proteomes" id="UP000306113">
    <property type="component" value="Unassembled WGS sequence"/>
</dbReference>
<dbReference type="PRINTS" id="PR00103">
    <property type="entry name" value="CAMPKINASE"/>
</dbReference>
<organism evidence="6 7">
    <name type="scientific">Thalassobius vesicularis</name>
    <dbReference type="NCBI Taxonomy" id="1294297"/>
    <lineage>
        <taxon>Bacteria</taxon>
        <taxon>Pseudomonadati</taxon>
        <taxon>Pseudomonadota</taxon>
        <taxon>Alphaproteobacteria</taxon>
        <taxon>Rhodobacterales</taxon>
        <taxon>Roseobacteraceae</taxon>
        <taxon>Thalassovita</taxon>
    </lineage>
</organism>
<dbReference type="InterPro" id="IPR050397">
    <property type="entry name" value="Env_Response_Regulators"/>
</dbReference>
<dbReference type="SUPFAM" id="SSF46785">
    <property type="entry name" value="Winged helix' DNA-binding domain"/>
    <property type="match status" value="1"/>
</dbReference>
<dbReference type="SUPFAM" id="SSF51206">
    <property type="entry name" value="cAMP-binding domain-like"/>
    <property type="match status" value="1"/>
</dbReference>
<name>A0A4S3M6L7_9RHOB</name>
<keyword evidence="1" id="KW-0805">Transcription regulation</keyword>
<sequence>MCHEIGEKHSELIVRLYGNPGRAVSAPSGLAAAKTSGARMQGGKPFSRSNAAHWRSFPPFETLEEDTLAAISALSQTRVWQAGAVLFQKGDPGDWMVALTDGRVRVDISSPGGRSLTLRIIEPGECFGEMSLFDGSPRSATATAMTPITAHVLSKPDYRRLTGAHPEILDGMVRWLARRLRETTDQLAAVALLPLEARTAWYLLRALKALHGIDETCDVALDLSINQSEIALMLGASRPKVNQALLQLTHCGAVERGGNRLICRADRLAERIEALSR</sequence>
<dbReference type="InterPro" id="IPR018488">
    <property type="entry name" value="cNMP-bd_CS"/>
</dbReference>
<evidence type="ECO:0000313" key="6">
    <source>
        <dbReference type="EMBL" id="THD72587.1"/>
    </source>
</evidence>
<dbReference type="CDD" id="cd00038">
    <property type="entry name" value="CAP_ED"/>
    <property type="match status" value="1"/>
</dbReference>
<evidence type="ECO:0000259" key="5">
    <source>
        <dbReference type="PROSITE" id="PS51063"/>
    </source>
</evidence>
<proteinExistence type="predicted"/>
<keyword evidence="2" id="KW-0238">DNA-binding</keyword>
<dbReference type="AlphaFoldDB" id="A0A4S3M6L7"/>
<dbReference type="PROSITE" id="PS51063">
    <property type="entry name" value="HTH_CRP_2"/>
    <property type="match status" value="1"/>
</dbReference>
<dbReference type="InterPro" id="IPR018490">
    <property type="entry name" value="cNMP-bd_dom_sf"/>
</dbReference>
<dbReference type="OrthoDB" id="3525895at2"/>
<dbReference type="PROSITE" id="PS00889">
    <property type="entry name" value="CNMP_BINDING_2"/>
    <property type="match status" value="1"/>
</dbReference>
<feature type="domain" description="HTH crp-type" evidence="5">
    <location>
        <begin position="193"/>
        <end position="267"/>
    </location>
</feature>
<dbReference type="GO" id="GO:0003700">
    <property type="term" value="F:DNA-binding transcription factor activity"/>
    <property type="evidence" value="ECO:0007669"/>
    <property type="project" value="TreeGrafter"/>
</dbReference>
<dbReference type="InterPro" id="IPR012318">
    <property type="entry name" value="HTH_CRP"/>
</dbReference>